<evidence type="ECO:0000313" key="4">
    <source>
        <dbReference type="Proteomes" id="UP000824072"/>
    </source>
</evidence>
<evidence type="ECO:0000256" key="1">
    <source>
        <dbReference type="SAM" id="MobiDB-lite"/>
    </source>
</evidence>
<dbReference type="Proteomes" id="UP000824072">
    <property type="component" value="Unassembled WGS sequence"/>
</dbReference>
<keyword evidence="2" id="KW-1133">Transmembrane helix</keyword>
<feature type="compositionally biased region" description="Basic and acidic residues" evidence="1">
    <location>
        <begin position="54"/>
        <end position="70"/>
    </location>
</feature>
<reference evidence="3" key="2">
    <citation type="journal article" date="2021" name="PeerJ">
        <title>Extensive microbial diversity within the chicken gut microbiome revealed by metagenomics and culture.</title>
        <authorList>
            <person name="Gilroy R."/>
            <person name="Ravi A."/>
            <person name="Getino M."/>
            <person name="Pursley I."/>
            <person name="Horton D.L."/>
            <person name="Alikhan N.F."/>
            <person name="Baker D."/>
            <person name="Gharbi K."/>
            <person name="Hall N."/>
            <person name="Watson M."/>
            <person name="Adriaenssens E.M."/>
            <person name="Foster-Nyarko E."/>
            <person name="Jarju S."/>
            <person name="Secka A."/>
            <person name="Antonio M."/>
            <person name="Oren A."/>
            <person name="Chaudhuri R.R."/>
            <person name="La Ragione R."/>
            <person name="Hildebrand F."/>
            <person name="Pallen M.J."/>
        </authorList>
    </citation>
    <scope>NUCLEOTIDE SEQUENCE</scope>
    <source>
        <strain evidence="3">ChiHcec3-11533</strain>
    </source>
</reference>
<dbReference type="CDD" id="cd14360">
    <property type="entry name" value="UBA_NAC_like_bac"/>
    <property type="match status" value="1"/>
</dbReference>
<sequence length="183" mass="21009">TMTNYEMVEMLREKANVSYEEAKRALEASNWDLLDAIVLLEREGKVPENNARFSTERKKEKQKNSDEEHSGTSGFKQGMSSLGSVLRRILNYLNRNFLVVSKNAREVLSLPLTAFALLLIFPPTWVVLVLMLVSLFFGFRYSIRGAHPVNEKVNSYIHKAEGAVEHMRQEFQSNGEEPKEEEK</sequence>
<protein>
    <recommendedName>
        <fullName evidence="5">DUF4342 domain-containing protein</fullName>
    </recommendedName>
</protein>
<dbReference type="Gene3D" id="1.10.8.10">
    <property type="entry name" value="DNA helicase RuvA subunit, C-terminal domain"/>
    <property type="match status" value="1"/>
</dbReference>
<comment type="caution">
    <text evidence="3">The sequence shown here is derived from an EMBL/GenBank/DDBJ whole genome shotgun (WGS) entry which is preliminary data.</text>
</comment>
<reference evidence="3" key="1">
    <citation type="submission" date="2020-10" db="EMBL/GenBank/DDBJ databases">
        <authorList>
            <person name="Gilroy R."/>
        </authorList>
    </citation>
    <scope>NUCLEOTIDE SEQUENCE</scope>
    <source>
        <strain evidence="3">ChiHcec3-11533</strain>
    </source>
</reference>
<feature type="non-terminal residue" evidence="3">
    <location>
        <position position="1"/>
    </location>
</feature>
<dbReference type="EMBL" id="DVMU01000115">
    <property type="protein sequence ID" value="HIU33941.1"/>
    <property type="molecule type" value="Genomic_DNA"/>
</dbReference>
<keyword evidence="2" id="KW-0472">Membrane</keyword>
<feature type="region of interest" description="Disordered" evidence="1">
    <location>
        <begin position="49"/>
        <end position="76"/>
    </location>
</feature>
<organism evidence="3 4">
    <name type="scientific">Candidatus Pullichristensenella excrementigallinarum</name>
    <dbReference type="NCBI Taxonomy" id="2840907"/>
    <lineage>
        <taxon>Bacteria</taxon>
        <taxon>Bacillati</taxon>
        <taxon>Bacillota</taxon>
        <taxon>Clostridia</taxon>
        <taxon>Candidatus Pullichristensenella</taxon>
    </lineage>
</organism>
<evidence type="ECO:0008006" key="5">
    <source>
        <dbReference type="Google" id="ProtNLM"/>
    </source>
</evidence>
<evidence type="ECO:0000256" key="2">
    <source>
        <dbReference type="SAM" id="Phobius"/>
    </source>
</evidence>
<dbReference type="AlphaFoldDB" id="A0A9D1LCN9"/>
<feature type="transmembrane region" description="Helical" evidence="2">
    <location>
        <begin position="112"/>
        <end position="137"/>
    </location>
</feature>
<keyword evidence="2" id="KW-0812">Transmembrane</keyword>
<dbReference type="InterPro" id="IPR009060">
    <property type="entry name" value="UBA-like_sf"/>
</dbReference>
<accession>A0A9D1LCN9</accession>
<gene>
    <name evidence="3" type="ORF">IAB02_05205</name>
</gene>
<evidence type="ECO:0000313" key="3">
    <source>
        <dbReference type="EMBL" id="HIU33941.1"/>
    </source>
</evidence>
<name>A0A9D1LCN9_9FIRM</name>
<proteinExistence type="predicted"/>
<dbReference type="SUPFAM" id="SSF46934">
    <property type="entry name" value="UBA-like"/>
    <property type="match status" value="1"/>
</dbReference>